<protein>
    <submittedName>
        <fullName evidence="1">Putative glutamine amidotransferase</fullName>
    </submittedName>
</protein>
<organism evidence="1 2">
    <name type="scientific">Abditibacterium utsteinense</name>
    <dbReference type="NCBI Taxonomy" id="1960156"/>
    <lineage>
        <taxon>Bacteria</taxon>
        <taxon>Pseudomonadati</taxon>
        <taxon>Abditibacteriota</taxon>
        <taxon>Abditibacteriia</taxon>
        <taxon>Abditibacteriales</taxon>
        <taxon>Abditibacteriaceae</taxon>
        <taxon>Abditibacterium</taxon>
    </lineage>
</organism>
<dbReference type="PANTHER" id="PTHR43235">
    <property type="entry name" value="GLUTAMINE AMIDOTRANSFERASE PB2B2.05-RELATED"/>
    <property type="match status" value="1"/>
</dbReference>
<dbReference type="AlphaFoldDB" id="A0A2S8SUL7"/>
<dbReference type="PROSITE" id="PS51273">
    <property type="entry name" value="GATASE_TYPE_1"/>
    <property type="match status" value="1"/>
</dbReference>
<dbReference type="Pfam" id="PF07722">
    <property type="entry name" value="Peptidase_C26"/>
    <property type="match status" value="1"/>
</dbReference>
<dbReference type="RefSeq" id="WP_157947580.1">
    <property type="nucleotide sequence ID" value="NZ_NIGF01000005.1"/>
</dbReference>
<sequence length="233" mass="25670">MKKIALTVSYASPPTEEIDKWRLARYFAAVQNAGAQIEALFLDEWEAKAHLVAQNFDGVVLAGGADLPTSWYAEAPLEGAGLDLVSERRPKFENEIVGAFLEAKKPVLGICYGAQFLNVYRGGALIQDIELQLPERENPVVHVDGNEHMVRLSRDSQLFQIIGEDEFPAPSFHHQAVSRVAPGAQISGFAPDGVAEAVEWNLDSFFLGVQWHPERAPDSNATRRLMEAFVQAA</sequence>
<dbReference type="InterPro" id="IPR011697">
    <property type="entry name" value="Peptidase_C26"/>
</dbReference>
<proteinExistence type="predicted"/>
<keyword evidence="1" id="KW-0315">Glutamine amidotransferase</keyword>
<dbReference type="GO" id="GO:0016740">
    <property type="term" value="F:transferase activity"/>
    <property type="evidence" value="ECO:0007669"/>
    <property type="project" value="UniProtKB-KW"/>
</dbReference>
<dbReference type="GO" id="GO:0006598">
    <property type="term" value="P:polyamine catabolic process"/>
    <property type="evidence" value="ECO:0007669"/>
    <property type="project" value="TreeGrafter"/>
</dbReference>
<dbReference type="GO" id="GO:0033969">
    <property type="term" value="F:gamma-glutamyl-gamma-aminobutyrate hydrolase activity"/>
    <property type="evidence" value="ECO:0007669"/>
    <property type="project" value="TreeGrafter"/>
</dbReference>
<dbReference type="Proteomes" id="UP000237684">
    <property type="component" value="Unassembled WGS sequence"/>
</dbReference>
<reference evidence="1 2" key="1">
    <citation type="journal article" date="2018" name="Syst. Appl. Microbiol.">
        <title>Abditibacterium utsteinense sp. nov., the first cultivated member of candidate phylum FBP, isolated from ice-free Antarctic soil samples.</title>
        <authorList>
            <person name="Tahon G."/>
            <person name="Tytgat B."/>
            <person name="Lebbe L."/>
            <person name="Carlier A."/>
            <person name="Willems A."/>
        </authorList>
    </citation>
    <scope>NUCLEOTIDE SEQUENCE [LARGE SCALE GENOMIC DNA]</scope>
    <source>
        <strain evidence="1 2">LMG 29911</strain>
    </source>
</reference>
<dbReference type="EMBL" id="NIGF01000005">
    <property type="protein sequence ID" value="PQV64491.1"/>
    <property type="molecule type" value="Genomic_DNA"/>
</dbReference>
<accession>A0A2S8SUL7</accession>
<name>A0A2S8SUL7_9BACT</name>
<gene>
    <name evidence="1" type="ORF">B1R32_105173</name>
</gene>
<dbReference type="SUPFAM" id="SSF52317">
    <property type="entry name" value="Class I glutamine amidotransferase-like"/>
    <property type="match status" value="1"/>
</dbReference>
<evidence type="ECO:0000313" key="2">
    <source>
        <dbReference type="Proteomes" id="UP000237684"/>
    </source>
</evidence>
<dbReference type="InterPro" id="IPR044668">
    <property type="entry name" value="PuuD-like"/>
</dbReference>
<comment type="caution">
    <text evidence="1">The sequence shown here is derived from an EMBL/GenBank/DDBJ whole genome shotgun (WGS) entry which is preliminary data.</text>
</comment>
<dbReference type="OrthoDB" id="9804920at2"/>
<keyword evidence="1" id="KW-0808">Transferase</keyword>
<evidence type="ECO:0000313" key="1">
    <source>
        <dbReference type="EMBL" id="PQV64491.1"/>
    </source>
</evidence>
<keyword evidence="2" id="KW-1185">Reference proteome</keyword>
<dbReference type="PANTHER" id="PTHR43235:SF1">
    <property type="entry name" value="GLUTAMINE AMIDOTRANSFERASE PB2B2.05-RELATED"/>
    <property type="match status" value="1"/>
</dbReference>
<dbReference type="Gene3D" id="3.40.50.880">
    <property type="match status" value="1"/>
</dbReference>
<dbReference type="InParanoid" id="A0A2S8SUL7"/>
<dbReference type="GO" id="GO:0005829">
    <property type="term" value="C:cytosol"/>
    <property type="evidence" value="ECO:0007669"/>
    <property type="project" value="TreeGrafter"/>
</dbReference>
<dbReference type="InterPro" id="IPR029062">
    <property type="entry name" value="Class_I_gatase-like"/>
</dbReference>